<sequence length="101" mass="10752">DRHTTLPKETHAPRSGDAVGALAGVPGAGFRAGKRLRLARCLPVRGFERSGDGRRRHPADRLRQRGRRHRVRERGHDRPGRLSGGGLPAAGSAANPGGEGL</sequence>
<accession>A0A6J4ST68</accession>
<gene>
    <name evidence="2" type="ORF">AVDCRST_MAG05-2651</name>
</gene>
<feature type="compositionally biased region" description="Basic residues" evidence="1">
    <location>
        <begin position="64"/>
        <end position="73"/>
    </location>
</feature>
<feature type="compositionally biased region" description="Low complexity" evidence="1">
    <location>
        <begin position="89"/>
        <end position="101"/>
    </location>
</feature>
<feature type="compositionally biased region" description="Basic and acidic residues" evidence="1">
    <location>
        <begin position="1"/>
        <end position="14"/>
    </location>
</feature>
<dbReference type="AlphaFoldDB" id="A0A6J4ST68"/>
<feature type="compositionally biased region" description="Basic and acidic residues" evidence="1">
    <location>
        <begin position="46"/>
        <end position="63"/>
    </location>
</feature>
<reference evidence="2" key="1">
    <citation type="submission" date="2020-02" db="EMBL/GenBank/DDBJ databases">
        <authorList>
            <person name="Meier V. D."/>
        </authorList>
    </citation>
    <scope>NUCLEOTIDE SEQUENCE</scope>
    <source>
        <strain evidence="2">AVDCRST_MAG05</strain>
    </source>
</reference>
<name>A0A6J4ST68_9ACTN</name>
<protein>
    <submittedName>
        <fullName evidence="2">Uncharacterized protein</fullName>
    </submittedName>
</protein>
<dbReference type="EMBL" id="CADCVM010000291">
    <property type="protein sequence ID" value="CAA9504635.1"/>
    <property type="molecule type" value="Genomic_DNA"/>
</dbReference>
<feature type="non-terminal residue" evidence="2">
    <location>
        <position position="1"/>
    </location>
</feature>
<feature type="region of interest" description="Disordered" evidence="1">
    <location>
        <begin position="45"/>
        <end position="101"/>
    </location>
</feature>
<feature type="non-terminal residue" evidence="2">
    <location>
        <position position="101"/>
    </location>
</feature>
<proteinExistence type="predicted"/>
<feature type="region of interest" description="Disordered" evidence="1">
    <location>
        <begin position="1"/>
        <end position="30"/>
    </location>
</feature>
<organism evidence="2">
    <name type="scientific">uncultured Rubrobacteraceae bacterium</name>
    <dbReference type="NCBI Taxonomy" id="349277"/>
    <lineage>
        <taxon>Bacteria</taxon>
        <taxon>Bacillati</taxon>
        <taxon>Actinomycetota</taxon>
        <taxon>Rubrobacteria</taxon>
        <taxon>Rubrobacterales</taxon>
        <taxon>Rubrobacteraceae</taxon>
        <taxon>environmental samples</taxon>
    </lineage>
</organism>
<evidence type="ECO:0000256" key="1">
    <source>
        <dbReference type="SAM" id="MobiDB-lite"/>
    </source>
</evidence>
<feature type="compositionally biased region" description="Low complexity" evidence="1">
    <location>
        <begin position="16"/>
        <end position="29"/>
    </location>
</feature>
<evidence type="ECO:0000313" key="2">
    <source>
        <dbReference type="EMBL" id="CAA9504635.1"/>
    </source>
</evidence>